<evidence type="ECO:0000256" key="6">
    <source>
        <dbReference type="SAM" id="MobiDB-lite"/>
    </source>
</evidence>
<dbReference type="EMBL" id="LUCM01006131">
    <property type="protein sequence ID" value="KAA0191769.1"/>
    <property type="molecule type" value="Genomic_DNA"/>
</dbReference>
<keyword evidence="7" id="KW-0812">Transmembrane</keyword>
<evidence type="ECO:0000256" key="1">
    <source>
        <dbReference type="ARBA" id="ARBA00005325"/>
    </source>
</evidence>
<dbReference type="Gene3D" id="2.10.220.10">
    <property type="entry name" value="Hormone Receptor, Insulin-like Growth Factor Receptor 1, Chain A, domain 2"/>
    <property type="match status" value="2"/>
</dbReference>
<comment type="caution">
    <text evidence="9">The sequence shown here is derived from an EMBL/GenBank/DDBJ whole genome shotgun (WGS) entry which is preliminary data.</text>
</comment>
<feature type="region of interest" description="Disordered" evidence="6">
    <location>
        <begin position="190"/>
        <end position="217"/>
    </location>
</feature>
<evidence type="ECO:0000256" key="7">
    <source>
        <dbReference type="SAM" id="Phobius"/>
    </source>
</evidence>
<keyword evidence="3" id="KW-0378">Hydrolase</keyword>
<feature type="domain" description="Peptidase S8/S53" evidence="8">
    <location>
        <begin position="6"/>
        <end position="167"/>
    </location>
</feature>
<dbReference type="SMART" id="SM00261">
    <property type="entry name" value="FU"/>
    <property type="match status" value="3"/>
</dbReference>
<feature type="compositionally biased region" description="Acidic residues" evidence="6">
    <location>
        <begin position="1047"/>
        <end position="1059"/>
    </location>
</feature>
<keyword evidence="7" id="KW-0472">Membrane</keyword>
<dbReference type="SUPFAM" id="SSF52743">
    <property type="entry name" value="Subtilisin-like"/>
    <property type="match status" value="1"/>
</dbReference>
<gene>
    <name evidence="9" type="ORF">FBUS_04274</name>
</gene>
<evidence type="ECO:0000256" key="5">
    <source>
        <dbReference type="PROSITE-ProRule" id="PRU01240"/>
    </source>
</evidence>
<dbReference type="PANTHER" id="PTHR42884:SF14">
    <property type="entry name" value="NEUROENDOCRINE CONVERTASE 1"/>
    <property type="match status" value="1"/>
</dbReference>
<evidence type="ECO:0000256" key="2">
    <source>
        <dbReference type="ARBA" id="ARBA00022670"/>
    </source>
</evidence>
<dbReference type="GO" id="GO:0004252">
    <property type="term" value="F:serine-type endopeptidase activity"/>
    <property type="evidence" value="ECO:0007669"/>
    <property type="project" value="InterPro"/>
</dbReference>
<dbReference type="AlphaFoldDB" id="A0A8E0RRZ4"/>
<dbReference type="Proteomes" id="UP000728185">
    <property type="component" value="Unassembled WGS sequence"/>
</dbReference>
<dbReference type="CDD" id="cd04059">
    <property type="entry name" value="Peptidases_S8_Protein_convertases_Kexins_Furin-like"/>
    <property type="match status" value="1"/>
</dbReference>
<dbReference type="InterPro" id="IPR006212">
    <property type="entry name" value="Furin_repeat"/>
</dbReference>
<reference evidence="9" key="1">
    <citation type="submission" date="2019-05" db="EMBL/GenBank/DDBJ databases">
        <title>Annotation for the trematode Fasciolopsis buski.</title>
        <authorList>
            <person name="Choi Y.-J."/>
        </authorList>
    </citation>
    <scope>NUCLEOTIDE SEQUENCE</scope>
    <source>
        <strain evidence="9">HT</strain>
        <tissue evidence="9">Whole worm</tissue>
    </source>
</reference>
<feature type="region of interest" description="Disordered" evidence="6">
    <location>
        <begin position="1044"/>
        <end position="1112"/>
    </location>
</feature>
<organism evidence="9 10">
    <name type="scientific">Fasciolopsis buskii</name>
    <dbReference type="NCBI Taxonomy" id="27845"/>
    <lineage>
        <taxon>Eukaryota</taxon>
        <taxon>Metazoa</taxon>
        <taxon>Spiralia</taxon>
        <taxon>Lophotrochozoa</taxon>
        <taxon>Platyhelminthes</taxon>
        <taxon>Trematoda</taxon>
        <taxon>Digenea</taxon>
        <taxon>Plagiorchiida</taxon>
        <taxon>Echinostomata</taxon>
        <taxon>Echinostomatoidea</taxon>
        <taxon>Fasciolidae</taxon>
        <taxon>Fasciolopsis</taxon>
    </lineage>
</organism>
<dbReference type="OrthoDB" id="300641at2759"/>
<feature type="transmembrane region" description="Helical" evidence="7">
    <location>
        <begin position="891"/>
        <end position="913"/>
    </location>
</feature>
<dbReference type="GO" id="GO:0016485">
    <property type="term" value="P:protein processing"/>
    <property type="evidence" value="ECO:0007669"/>
    <property type="project" value="TreeGrafter"/>
</dbReference>
<comment type="caution">
    <text evidence="5">Lacks conserved residue(s) required for the propagation of feature annotation.</text>
</comment>
<dbReference type="InterPro" id="IPR009030">
    <property type="entry name" value="Growth_fac_rcpt_cys_sf"/>
</dbReference>
<keyword evidence="10" id="KW-1185">Reference proteome</keyword>
<dbReference type="GO" id="GO:0000139">
    <property type="term" value="C:Golgi membrane"/>
    <property type="evidence" value="ECO:0007669"/>
    <property type="project" value="TreeGrafter"/>
</dbReference>
<keyword evidence="4" id="KW-0720">Serine protease</keyword>
<dbReference type="InterPro" id="IPR036852">
    <property type="entry name" value="Peptidase_S8/S53_dom_sf"/>
</dbReference>
<sequence length="1112" mass="119951">MILQGIRMLDGSITDRIEAQTLSFRRDHIDIYSGSWGPEDTGKVYEGPGVLAQSAFQRGVITGRNGLGNIYVWASGNGGSSGDSCAADGYASSPFTLSVSGVGEHNRRPWYLEQCASTLATTYSSGALSEKTIATVDTNHKCTTQHTGTSASAPMAAGIIALLLEANRLNGTFSYTFNLTFHGCQRDERINSSSPLSPTSSIFSGPGSGSSGNSSETGDPVRFLEHVQVYADIYYYRRGLCQLTVISPSVCSDPTGVPLCGSPNDSVRCVVIPGLLEVTLVSIFHVLPSSQCVAKCPPGTTPFGALRISITQHGLWEIHKRGRGRSKSGKHGSSGPSVYDTVLSSRIRISDSQDQMYGVANNVVCQPCWSLCAACVRPYTEYDCTACSNGRYLVPLITPAEGATSGDGTDSNLLLLSISDVQLPVVAGTCRTECPAGYYPNKTSSVCNHFLLGSSASDNLMTEHLLFLCLHSPSNSLTNKGSYLKLSRCVPCAATVTVLSNSDIRRRTDPQTGSNFSVLNSDIPSAVGFNRRFPSPPLFDCVHSCPQGTFLIRLPQGETMCRTCPTACSTCSDENRCTACKAPFYLDRITDMCLFGQSCRQTEYFDHKQQTCVPCDPACGSCRGPLASDCTSCLVHAPIPRCLHPAVSAESGNLTGSSGASEQSSGSTSVWGRCIACCAYKFALISRSPRDCMFCVADKIPGPSRCLNLPDNSDGLPNTTVSTTYAVTPIMNFTAMTIPTGTTATVTSTTSSTIGVGTRTSNFTRIQSSATGLTVLVTVRPISTKSPQAIHSTTTNPAMGKANQHQLRLVVSDCVPNRESPAHCRRTSVSVYVSACTPAAHPRIPVTRGEDRSYHTCLSGSDISAGEGLLVEELDGSKDTGMSWFPRKTRLILLAICLALLLGSLVLTVSFMISTRHRQRRRRHCNTIAASQREHRIRQSDPVNYVPDEENEDESVRVSLKSHPNPERNAPNENGSVIKYGHEPNDTILPSSQVSNGDIGNIFVCGNHPNRERTFTPLDVNSRRTAPATDPYQRVRYSQMRSIIHDEDGDPPDYEDENGQESSERDEVMPACTTHAVHNGEYCTRELSPPRPFRRTGQRLPASSPGLNTHRH</sequence>
<evidence type="ECO:0000313" key="10">
    <source>
        <dbReference type="Proteomes" id="UP000728185"/>
    </source>
</evidence>
<dbReference type="InterPro" id="IPR000209">
    <property type="entry name" value="Peptidase_S8/S53_dom"/>
</dbReference>
<dbReference type="InterPro" id="IPR023828">
    <property type="entry name" value="Peptidase_S8_Ser-AS"/>
</dbReference>
<name>A0A8E0RRZ4_9TREM</name>
<feature type="compositionally biased region" description="Low complexity" evidence="6">
    <location>
        <begin position="192"/>
        <end position="217"/>
    </location>
</feature>
<dbReference type="Pfam" id="PF00082">
    <property type="entry name" value="Peptidase_S8"/>
    <property type="match status" value="1"/>
</dbReference>
<proteinExistence type="inferred from homology"/>
<dbReference type="PANTHER" id="PTHR42884">
    <property type="entry name" value="PROPROTEIN CONVERTASE SUBTILISIN/KEXIN-RELATED"/>
    <property type="match status" value="1"/>
</dbReference>
<accession>A0A8E0RRZ4</accession>
<dbReference type="SUPFAM" id="SSF57184">
    <property type="entry name" value="Growth factor receptor domain"/>
    <property type="match status" value="2"/>
</dbReference>
<evidence type="ECO:0000313" key="9">
    <source>
        <dbReference type="EMBL" id="KAA0191769.1"/>
    </source>
</evidence>
<evidence type="ECO:0000256" key="3">
    <source>
        <dbReference type="ARBA" id="ARBA00022801"/>
    </source>
</evidence>
<evidence type="ECO:0000256" key="4">
    <source>
        <dbReference type="ARBA" id="ARBA00022825"/>
    </source>
</evidence>
<keyword evidence="2" id="KW-0645">Protease</keyword>
<protein>
    <submittedName>
        <fullName evidence="9">Proprotein convertase subtilisin/kexin type 5</fullName>
    </submittedName>
</protein>
<dbReference type="InterPro" id="IPR034182">
    <property type="entry name" value="Kexin/furin"/>
</dbReference>
<dbReference type="PROSITE" id="PS51892">
    <property type="entry name" value="SUBTILASE"/>
    <property type="match status" value="1"/>
</dbReference>
<dbReference type="Gene3D" id="3.40.50.200">
    <property type="entry name" value="Peptidase S8/S53 domain"/>
    <property type="match status" value="1"/>
</dbReference>
<keyword evidence="7" id="KW-1133">Transmembrane helix</keyword>
<evidence type="ECO:0000259" key="8">
    <source>
        <dbReference type="Pfam" id="PF00082"/>
    </source>
</evidence>
<feature type="region of interest" description="Disordered" evidence="6">
    <location>
        <begin position="933"/>
        <end position="978"/>
    </location>
</feature>
<dbReference type="PROSITE" id="PS00138">
    <property type="entry name" value="SUBTILASE_SER"/>
    <property type="match status" value="1"/>
</dbReference>
<dbReference type="GO" id="GO:0005802">
    <property type="term" value="C:trans-Golgi network"/>
    <property type="evidence" value="ECO:0007669"/>
    <property type="project" value="TreeGrafter"/>
</dbReference>
<comment type="similarity">
    <text evidence="1">Belongs to the peptidase S8 family. Furin subfamily.</text>
</comment>